<organism evidence="1 2">
    <name type="scientific">Strongyloides papillosus</name>
    <name type="common">Intestinal threadworm</name>
    <dbReference type="NCBI Taxonomy" id="174720"/>
    <lineage>
        <taxon>Eukaryota</taxon>
        <taxon>Metazoa</taxon>
        <taxon>Ecdysozoa</taxon>
        <taxon>Nematoda</taxon>
        <taxon>Chromadorea</taxon>
        <taxon>Rhabditida</taxon>
        <taxon>Tylenchina</taxon>
        <taxon>Panagrolaimomorpha</taxon>
        <taxon>Strongyloidoidea</taxon>
        <taxon>Strongyloididae</taxon>
        <taxon>Strongyloides</taxon>
    </lineage>
</organism>
<dbReference type="AlphaFoldDB" id="A0A0N5BX23"/>
<evidence type="ECO:0000313" key="1">
    <source>
        <dbReference type="Proteomes" id="UP000046392"/>
    </source>
</evidence>
<reference evidence="2" key="1">
    <citation type="submission" date="2017-02" db="UniProtKB">
        <authorList>
            <consortium name="WormBaseParasite"/>
        </authorList>
    </citation>
    <scope>IDENTIFICATION</scope>
</reference>
<proteinExistence type="predicted"/>
<sequence>MMREKKIEEDSGKYTFQFKKKAKTKQEKIIKYFEDDRHAFLLSWRNAREQYSNARSIREVSAKQIVHFLYVM</sequence>
<evidence type="ECO:0000313" key="2">
    <source>
        <dbReference type="WBParaSite" id="SPAL_0001036050.1"/>
    </source>
</evidence>
<keyword evidence="1" id="KW-1185">Reference proteome</keyword>
<dbReference type="Proteomes" id="UP000046392">
    <property type="component" value="Unplaced"/>
</dbReference>
<accession>A0A0N5BX23</accession>
<protein>
    <submittedName>
        <fullName evidence="2">Site-specific integrase</fullName>
    </submittedName>
</protein>
<name>A0A0N5BX23_STREA</name>
<dbReference type="WBParaSite" id="SPAL_0001036050.1">
    <property type="protein sequence ID" value="SPAL_0001036050.1"/>
    <property type="gene ID" value="SPAL_0001036050"/>
</dbReference>